<evidence type="ECO:0000313" key="1">
    <source>
        <dbReference type="EMBL" id="ACR14363.1"/>
    </source>
</evidence>
<proteinExistence type="predicted"/>
<keyword evidence="2" id="KW-1185">Reference proteome</keyword>
<dbReference type="RefSeq" id="WP_015820478.1">
    <property type="nucleotide sequence ID" value="NC_012997.1"/>
</dbReference>
<dbReference type="STRING" id="377629.TERTU_3736"/>
<dbReference type="Proteomes" id="UP000009080">
    <property type="component" value="Chromosome"/>
</dbReference>
<dbReference type="eggNOG" id="ENOG503075D">
    <property type="taxonomic scope" value="Bacteria"/>
</dbReference>
<dbReference type="KEGG" id="ttu:TERTU_3736"/>
<dbReference type="HOGENOM" id="CLU_515508_0_0_6"/>
<sequence length="530" mass="57369">MTIEADLAAMNTTLDDLIPKQDGNLVRANDWNTLVEQLKVLGGIVATQQTELGRLDDMDAQLAALDGRVTSIENLLGTDDNAGSVLPRLQDLEANKLDRTTFEQYQATLDPLLLQYTVTLATDDTHYLLGEVATLTATVRRLDGSAVTTRPWLDFLVSWGDIQAVSGFDTRPGAGGRSVSVRTDTSGVARVRIKAETLASTSDTIDGDMSAFFATEISTQGQSKSMRQAVLDAANPQDNFMPIMYAQTTQRYDAGAASLQYVADKYYQGKYRVPDRDLWFPTGRWNDHRATIAVFAKDDSDPQTPDFGKGVSSIQINFRDWVGPWINDYQPDLPHVEDWPWVVEIPDILRDPQYNPDILIDYLDDHMDGLGLIGKHKVLESVGAAMGRAGGQGINPNAGPLINVVKDAVKTQKTLDLIAYDDNAGLGRGLSAVAQAVQHAAGTGNVQGQVLSMGTQVSDIGSKASSLESSYSVLNSRVNESTAQGENMMLALGSIDSKVGNINIVDADSVRGSVSAIKADIAALRFNLER</sequence>
<dbReference type="OrthoDB" id="7058801at2"/>
<evidence type="ECO:0000313" key="2">
    <source>
        <dbReference type="Proteomes" id="UP000009080"/>
    </source>
</evidence>
<accession>C5BSB8</accession>
<gene>
    <name evidence="1" type="ordered locus">TERTU_3736</name>
</gene>
<name>C5BSB8_TERTT</name>
<reference evidence="1 2" key="1">
    <citation type="journal article" date="2009" name="PLoS ONE">
        <title>The complete genome of Teredinibacter turnerae T7901: an intracellular endosymbiont of marine wood-boring bivalves (shipworms).</title>
        <authorList>
            <person name="Yang J.C."/>
            <person name="Madupu R."/>
            <person name="Durkin A.S."/>
            <person name="Ekborg N.A."/>
            <person name="Pedamallu C.S."/>
            <person name="Hostetler J.B."/>
            <person name="Radune D."/>
            <person name="Toms B.S."/>
            <person name="Henrissat B."/>
            <person name="Coutinho P.M."/>
            <person name="Schwarz S."/>
            <person name="Field L."/>
            <person name="Trindade-Silva A.E."/>
            <person name="Soares C.A.G."/>
            <person name="Elshahawi S."/>
            <person name="Hanora A."/>
            <person name="Schmidt E.W."/>
            <person name="Haygood M.G."/>
            <person name="Posfai J."/>
            <person name="Benner J."/>
            <person name="Madinger C."/>
            <person name="Nove J."/>
            <person name="Anton B."/>
            <person name="Chaudhary K."/>
            <person name="Foster J."/>
            <person name="Holman A."/>
            <person name="Kumar S."/>
            <person name="Lessard P.A."/>
            <person name="Luyten Y.A."/>
            <person name="Slatko B."/>
            <person name="Wood N."/>
            <person name="Wu B."/>
            <person name="Teplitski M."/>
            <person name="Mougous J.D."/>
            <person name="Ward N."/>
            <person name="Eisen J.A."/>
            <person name="Badger J.H."/>
            <person name="Distel D.L."/>
        </authorList>
    </citation>
    <scope>NUCLEOTIDE SEQUENCE [LARGE SCALE GENOMIC DNA]</scope>
    <source>
        <strain evidence="2">ATCC 39867 / T7901</strain>
    </source>
</reference>
<dbReference type="AlphaFoldDB" id="C5BSB8"/>
<dbReference type="EMBL" id="CP001614">
    <property type="protein sequence ID" value="ACR14363.1"/>
    <property type="molecule type" value="Genomic_DNA"/>
</dbReference>
<organism evidence="1 2">
    <name type="scientific">Teredinibacter turnerae (strain ATCC 39867 / T7901)</name>
    <dbReference type="NCBI Taxonomy" id="377629"/>
    <lineage>
        <taxon>Bacteria</taxon>
        <taxon>Pseudomonadati</taxon>
        <taxon>Pseudomonadota</taxon>
        <taxon>Gammaproteobacteria</taxon>
        <taxon>Cellvibrionales</taxon>
        <taxon>Cellvibrionaceae</taxon>
        <taxon>Teredinibacter</taxon>
    </lineage>
</organism>
<protein>
    <submittedName>
        <fullName evidence="1">Uncharacterized protein</fullName>
    </submittedName>
</protein>